<gene>
    <name evidence="1" type="ORF">BYL167_LOCUS56432</name>
</gene>
<name>A0A8S3DVL5_9BILA</name>
<dbReference type="EMBL" id="CAJOBH010223019">
    <property type="protein sequence ID" value="CAF5036453.1"/>
    <property type="molecule type" value="Genomic_DNA"/>
</dbReference>
<dbReference type="AlphaFoldDB" id="A0A8S3DVL5"/>
<proteinExistence type="predicted"/>
<evidence type="ECO:0008006" key="3">
    <source>
        <dbReference type="Google" id="ProtNLM"/>
    </source>
</evidence>
<organism evidence="1 2">
    <name type="scientific">Rotaria magnacalcarata</name>
    <dbReference type="NCBI Taxonomy" id="392030"/>
    <lineage>
        <taxon>Eukaryota</taxon>
        <taxon>Metazoa</taxon>
        <taxon>Spiralia</taxon>
        <taxon>Gnathifera</taxon>
        <taxon>Rotifera</taxon>
        <taxon>Eurotatoria</taxon>
        <taxon>Bdelloidea</taxon>
        <taxon>Philodinida</taxon>
        <taxon>Philodinidae</taxon>
        <taxon>Rotaria</taxon>
    </lineage>
</organism>
<comment type="caution">
    <text evidence="1">The sequence shown here is derived from an EMBL/GenBank/DDBJ whole genome shotgun (WGS) entry which is preliminary data.</text>
</comment>
<accession>A0A8S3DVL5</accession>
<sequence length="109" mass="13173">MTVRVVSYNILVPIYADRPEIYSKCRPEFLKTDYRWNLIRFQLEQEVQRHENTIICLQELSLTLLPALELVFRQWNYTLFHHLYGGRYNDCMGIELEILYTRSVNLEKS</sequence>
<dbReference type="Gene3D" id="3.60.10.10">
    <property type="entry name" value="Endonuclease/exonuclease/phosphatase"/>
    <property type="match status" value="1"/>
</dbReference>
<dbReference type="SUPFAM" id="SSF56219">
    <property type="entry name" value="DNase I-like"/>
    <property type="match status" value="1"/>
</dbReference>
<dbReference type="InterPro" id="IPR036691">
    <property type="entry name" value="Endo/exonu/phosph_ase_sf"/>
</dbReference>
<reference evidence="1" key="1">
    <citation type="submission" date="2021-02" db="EMBL/GenBank/DDBJ databases">
        <authorList>
            <person name="Nowell W R."/>
        </authorList>
    </citation>
    <scope>NUCLEOTIDE SEQUENCE</scope>
</reference>
<dbReference type="Proteomes" id="UP000681967">
    <property type="component" value="Unassembled WGS sequence"/>
</dbReference>
<evidence type="ECO:0000313" key="2">
    <source>
        <dbReference type="Proteomes" id="UP000681967"/>
    </source>
</evidence>
<protein>
    <recommendedName>
        <fullName evidence="3">Endonuclease/exonuclease/phosphatase domain-containing protein</fullName>
    </recommendedName>
</protein>
<evidence type="ECO:0000313" key="1">
    <source>
        <dbReference type="EMBL" id="CAF5036453.1"/>
    </source>
</evidence>